<dbReference type="SUPFAM" id="SSF52047">
    <property type="entry name" value="RNI-like"/>
    <property type="match status" value="1"/>
</dbReference>
<gene>
    <name evidence="10" type="ORF">RGQ29_006290</name>
</gene>
<evidence type="ECO:0000259" key="8">
    <source>
        <dbReference type="Pfam" id="PF23559"/>
    </source>
</evidence>
<dbReference type="FunFam" id="3.40.50.300:FF:001091">
    <property type="entry name" value="Probable disease resistance protein At1g61300"/>
    <property type="match status" value="1"/>
</dbReference>
<dbReference type="Gene3D" id="1.10.8.430">
    <property type="entry name" value="Helical domain of apoptotic protease-activating factors"/>
    <property type="match status" value="1"/>
</dbReference>
<keyword evidence="4" id="KW-0611">Plant defense</keyword>
<dbReference type="PANTHER" id="PTHR36766">
    <property type="entry name" value="PLANT BROAD-SPECTRUM MILDEW RESISTANCE PROTEIN RPW8"/>
    <property type="match status" value="1"/>
</dbReference>
<keyword evidence="3" id="KW-0547">Nucleotide-binding</keyword>
<dbReference type="GO" id="GO:0006952">
    <property type="term" value="P:defense response"/>
    <property type="evidence" value="ECO:0007669"/>
    <property type="project" value="UniProtKB-KW"/>
</dbReference>
<dbReference type="PRINTS" id="PR00364">
    <property type="entry name" value="DISEASERSIST"/>
</dbReference>
<feature type="domain" description="Disease resistance N-terminal" evidence="7">
    <location>
        <begin position="10"/>
        <end position="97"/>
    </location>
</feature>
<dbReference type="FunFam" id="1.10.10.10:FF:000322">
    <property type="entry name" value="Probable disease resistance protein At1g63360"/>
    <property type="match status" value="1"/>
</dbReference>
<dbReference type="GO" id="GO:0051707">
    <property type="term" value="P:response to other organism"/>
    <property type="evidence" value="ECO:0007669"/>
    <property type="project" value="UniProtKB-ARBA"/>
</dbReference>
<dbReference type="SUPFAM" id="SSF52058">
    <property type="entry name" value="L domain-like"/>
    <property type="match status" value="1"/>
</dbReference>
<feature type="domain" description="R13L1/DRL21-like LRR repeat region" evidence="9">
    <location>
        <begin position="722"/>
        <end position="849"/>
    </location>
</feature>
<dbReference type="EMBL" id="JAXUIC010000011">
    <property type="protein sequence ID" value="KAK4564140.1"/>
    <property type="molecule type" value="Genomic_DNA"/>
</dbReference>
<dbReference type="InterPro" id="IPR042197">
    <property type="entry name" value="Apaf_helical"/>
</dbReference>
<evidence type="ECO:0000256" key="1">
    <source>
        <dbReference type="ARBA" id="ARBA00022614"/>
    </source>
</evidence>
<dbReference type="Pfam" id="PF18052">
    <property type="entry name" value="Rx_N"/>
    <property type="match status" value="1"/>
</dbReference>
<evidence type="ECO:0000256" key="5">
    <source>
        <dbReference type="ARBA" id="ARBA00022840"/>
    </source>
</evidence>
<proteinExistence type="predicted"/>
<dbReference type="InterPro" id="IPR032675">
    <property type="entry name" value="LRR_dom_sf"/>
</dbReference>
<evidence type="ECO:0000259" key="6">
    <source>
        <dbReference type="Pfam" id="PF00931"/>
    </source>
</evidence>
<feature type="domain" description="Disease resistance protein winged helix" evidence="8">
    <location>
        <begin position="429"/>
        <end position="500"/>
    </location>
</feature>
<evidence type="ECO:0000259" key="9">
    <source>
        <dbReference type="Pfam" id="PF25019"/>
    </source>
</evidence>
<dbReference type="Gene3D" id="1.20.5.4130">
    <property type="match status" value="1"/>
</dbReference>
<evidence type="ECO:0000256" key="2">
    <source>
        <dbReference type="ARBA" id="ARBA00022737"/>
    </source>
</evidence>
<dbReference type="Pfam" id="PF23559">
    <property type="entry name" value="WHD_DRP"/>
    <property type="match status" value="1"/>
</dbReference>
<organism evidence="10 11">
    <name type="scientific">Quercus rubra</name>
    <name type="common">Northern red oak</name>
    <name type="synonym">Quercus borealis</name>
    <dbReference type="NCBI Taxonomy" id="3512"/>
    <lineage>
        <taxon>Eukaryota</taxon>
        <taxon>Viridiplantae</taxon>
        <taxon>Streptophyta</taxon>
        <taxon>Embryophyta</taxon>
        <taxon>Tracheophyta</taxon>
        <taxon>Spermatophyta</taxon>
        <taxon>Magnoliopsida</taxon>
        <taxon>eudicotyledons</taxon>
        <taxon>Gunneridae</taxon>
        <taxon>Pentapetalae</taxon>
        <taxon>rosids</taxon>
        <taxon>fabids</taxon>
        <taxon>Fagales</taxon>
        <taxon>Fagaceae</taxon>
        <taxon>Quercus</taxon>
    </lineage>
</organism>
<keyword evidence="1" id="KW-0433">Leucine-rich repeat</keyword>
<dbReference type="Gene3D" id="3.80.10.10">
    <property type="entry name" value="Ribonuclease Inhibitor"/>
    <property type="match status" value="3"/>
</dbReference>
<evidence type="ECO:0000313" key="11">
    <source>
        <dbReference type="Proteomes" id="UP001324115"/>
    </source>
</evidence>
<dbReference type="Proteomes" id="UP001324115">
    <property type="component" value="Unassembled WGS sequence"/>
</dbReference>
<dbReference type="Gene3D" id="1.10.10.10">
    <property type="entry name" value="Winged helix-like DNA-binding domain superfamily/Winged helix DNA-binding domain"/>
    <property type="match status" value="1"/>
</dbReference>
<feature type="domain" description="NB-ARC" evidence="6">
    <location>
        <begin position="173"/>
        <end position="345"/>
    </location>
</feature>
<dbReference type="CDD" id="cd14798">
    <property type="entry name" value="RX-CC_like"/>
    <property type="match status" value="1"/>
</dbReference>
<sequence length="1063" mass="122340">MADAILYGVAQSIIERLGSSTIQQIGSIWGVKDELEKMNRTVSTIRAVLHDAEEQQVESHQVKDWLLKLRDAVFDADDLLSEFSTHVLQQKEMDSDKMPNKVSTLFSSSNQFAFGLKMAPKIKAMRKRLDDIAKDRKNFQLTLEDRPLETRVLTRGRDQTHSFVRKEEVIGREEDKKAIIDLLLDFDMEENVSFISIVGMGGLGKTTLVQYVYNDEEVTAYFDLKMWVCVSDVFDVKAIVEKIIESATKKKPQNLEMDQLQDVLRKNLNQKKYLLVMDDVWNEDEERWCSLRTLLLDGSKGSKVLITTRTKLVADITSTVSPYFLEGLAENQSWSLFKQMTLGKKQEIDNPNLEAIGMDIVEKCRGVPLAIKIIGRVLYFKKTEAEWLHIKNNELTNVTQLRDGIIPVLKWSYNHLPSHLKCCFAYCSLFPKNYLIDKFTLIQLWVAQGFIQSSEENLQLEDVANEYFMDLHWRSFFQEAVEDQGRNMCFKMHDLIHDLAQSISRIECTLVDSKAKNVNEKVRHLSFPFCHSSFFKENLTLLVKANKIRTFILTSNPHLNSFAEASYKQSVDDDDFISFASVYLPSMEGRVEKSTLKTLILTFKYLRVFDLHGLQMEAVPKFVGKMMHLRYLDLSYNYFEFLPGSITRLVNLQTLKLIHCQKLRELPKDIQKLVRLKHLHINGCKKLTHMSCGLGQLTCLQTLSLFVVRKDLEGSSKHYGELDELKKLNELRGKIEIKNLAWVKDATSKSKAANLKEKQHLSELELVWNPDDNVGIEADHDDEGLLDGLQPHQSLKLLRVEGYRGVRFSSWLSSLTNLVKLRVENCKKCQHLPPLCQLQSLEELHVRKMDGLEYISDQDIIASSGSSSTKIFPSLRVLFLEDCPNLKEWWRRDIVDNGDVATTSTSTSSSHQYQQQILLPYFPRLAALIIQDCSKLTCMPLFPNLYRFSLRNASWKPSQQTMAMTMNTDIESLPEEWPQNLISLERLDIWACPRLTSLFRFMHLPSLKNLTIARCELVDQLSDDTECHLRKSTCLQTLVFTGISKLESLPTYLQHVTNFGSTI</sequence>
<dbReference type="Pfam" id="PF00931">
    <property type="entry name" value="NB-ARC"/>
    <property type="match status" value="1"/>
</dbReference>
<dbReference type="InterPro" id="IPR036388">
    <property type="entry name" value="WH-like_DNA-bd_sf"/>
</dbReference>
<dbReference type="PANTHER" id="PTHR36766:SF38">
    <property type="entry name" value="DISEASE RESISTANCE PROTEIN RGA3"/>
    <property type="match status" value="1"/>
</dbReference>
<dbReference type="InterPro" id="IPR038005">
    <property type="entry name" value="RX-like_CC"/>
</dbReference>
<dbReference type="GO" id="GO:0005524">
    <property type="term" value="F:ATP binding"/>
    <property type="evidence" value="ECO:0007669"/>
    <property type="project" value="UniProtKB-KW"/>
</dbReference>
<evidence type="ECO:0000256" key="4">
    <source>
        <dbReference type="ARBA" id="ARBA00022821"/>
    </source>
</evidence>
<accession>A0AAN7IC18</accession>
<evidence type="ECO:0000256" key="3">
    <source>
        <dbReference type="ARBA" id="ARBA00022741"/>
    </source>
</evidence>
<comment type="caution">
    <text evidence="10">The sequence shown here is derived from an EMBL/GenBank/DDBJ whole genome shotgun (WGS) entry which is preliminary data.</text>
</comment>
<evidence type="ECO:0000259" key="7">
    <source>
        <dbReference type="Pfam" id="PF18052"/>
    </source>
</evidence>
<dbReference type="AlphaFoldDB" id="A0AAN7IC18"/>
<keyword evidence="11" id="KW-1185">Reference proteome</keyword>
<dbReference type="Gene3D" id="3.40.50.300">
    <property type="entry name" value="P-loop containing nucleotide triphosphate hydrolases"/>
    <property type="match status" value="1"/>
</dbReference>
<dbReference type="Pfam" id="PF25019">
    <property type="entry name" value="LRR_R13L1-DRL21"/>
    <property type="match status" value="1"/>
</dbReference>
<protein>
    <recommendedName>
        <fullName evidence="12">Disease resistance protein RGA3</fullName>
    </recommendedName>
</protein>
<dbReference type="InterPro" id="IPR027417">
    <property type="entry name" value="P-loop_NTPase"/>
</dbReference>
<dbReference type="SUPFAM" id="SSF52540">
    <property type="entry name" value="P-loop containing nucleoside triphosphate hydrolases"/>
    <property type="match status" value="1"/>
</dbReference>
<keyword evidence="5" id="KW-0067">ATP-binding</keyword>
<keyword evidence="2" id="KW-0677">Repeat</keyword>
<dbReference type="GO" id="GO:0043531">
    <property type="term" value="F:ADP binding"/>
    <property type="evidence" value="ECO:0007669"/>
    <property type="project" value="InterPro"/>
</dbReference>
<evidence type="ECO:0008006" key="12">
    <source>
        <dbReference type="Google" id="ProtNLM"/>
    </source>
</evidence>
<dbReference type="InterPro" id="IPR056789">
    <property type="entry name" value="LRR_R13L1-DRL21"/>
</dbReference>
<dbReference type="InterPro" id="IPR058922">
    <property type="entry name" value="WHD_DRP"/>
</dbReference>
<dbReference type="InterPro" id="IPR002182">
    <property type="entry name" value="NB-ARC"/>
</dbReference>
<name>A0AAN7IC18_QUERU</name>
<evidence type="ECO:0000313" key="10">
    <source>
        <dbReference type="EMBL" id="KAK4564140.1"/>
    </source>
</evidence>
<reference evidence="10 11" key="1">
    <citation type="journal article" date="2023" name="G3 (Bethesda)">
        <title>A haplotype-resolved chromosome-scale genome for Quercus rubra L. provides insights into the genetics of adaptive traits for red oak species.</title>
        <authorList>
            <person name="Kapoor B."/>
            <person name="Jenkins J."/>
            <person name="Schmutz J."/>
            <person name="Zhebentyayeva T."/>
            <person name="Kuelheim C."/>
            <person name="Coggeshall M."/>
            <person name="Heim C."/>
            <person name="Lasky J.R."/>
            <person name="Leites L."/>
            <person name="Islam-Faridi N."/>
            <person name="Romero-Severson J."/>
            <person name="DeLeo V.L."/>
            <person name="Lucas S.M."/>
            <person name="Lazic D."/>
            <person name="Gailing O."/>
            <person name="Carlson J."/>
            <person name="Staton M."/>
        </authorList>
    </citation>
    <scope>NUCLEOTIDE SEQUENCE [LARGE SCALE GENOMIC DNA]</scope>
    <source>
        <strain evidence="10">Pseudo-F2</strain>
    </source>
</reference>
<dbReference type="InterPro" id="IPR041118">
    <property type="entry name" value="Rx_N"/>
</dbReference>